<keyword evidence="1" id="KW-0371">Homeobox</keyword>
<keyword evidence="1" id="KW-0238">DNA-binding</keyword>
<reference evidence="1" key="1">
    <citation type="submission" date="2022-08" db="EMBL/GenBank/DDBJ databases">
        <title>Genome sequencing of akame (Lates japonicus).</title>
        <authorList>
            <person name="Hashiguchi Y."/>
            <person name="Takahashi H."/>
        </authorList>
    </citation>
    <scope>NUCLEOTIDE SEQUENCE</scope>
    <source>
        <strain evidence="1">Kochi</strain>
    </source>
</reference>
<comment type="caution">
    <text evidence="1">The sequence shown here is derived from an EMBL/GenBank/DDBJ whole genome shotgun (WGS) entry which is preliminary data.</text>
</comment>
<dbReference type="Proteomes" id="UP001279410">
    <property type="component" value="Unassembled WGS sequence"/>
</dbReference>
<sequence length="119" mass="13594">MAEAGKYIMTPDYVTTAIVSDHIEIKDEDLIQRRLRVFFCSVVSLGPDIFKVEMGGLRMEQLGCVPALHRHQKKSCSLQMNPNNMKSCWILSSSSFTKCNPWRLFDPGWRGFICSFSIT</sequence>
<evidence type="ECO:0000313" key="2">
    <source>
        <dbReference type="Proteomes" id="UP001279410"/>
    </source>
</evidence>
<proteinExistence type="predicted"/>
<dbReference type="GO" id="GO:0003677">
    <property type="term" value="F:DNA binding"/>
    <property type="evidence" value="ECO:0007669"/>
    <property type="project" value="UniProtKB-KW"/>
</dbReference>
<dbReference type="AlphaFoldDB" id="A0AAD3NGX5"/>
<organism evidence="1 2">
    <name type="scientific">Lates japonicus</name>
    <name type="common">Japanese lates</name>
    <dbReference type="NCBI Taxonomy" id="270547"/>
    <lineage>
        <taxon>Eukaryota</taxon>
        <taxon>Metazoa</taxon>
        <taxon>Chordata</taxon>
        <taxon>Craniata</taxon>
        <taxon>Vertebrata</taxon>
        <taxon>Euteleostomi</taxon>
        <taxon>Actinopterygii</taxon>
        <taxon>Neopterygii</taxon>
        <taxon>Teleostei</taxon>
        <taxon>Neoteleostei</taxon>
        <taxon>Acanthomorphata</taxon>
        <taxon>Carangaria</taxon>
        <taxon>Carangaria incertae sedis</taxon>
        <taxon>Centropomidae</taxon>
        <taxon>Lates</taxon>
    </lineage>
</organism>
<evidence type="ECO:0000313" key="1">
    <source>
        <dbReference type="EMBL" id="GLD72308.1"/>
    </source>
</evidence>
<dbReference type="EMBL" id="BRZM01000976">
    <property type="protein sequence ID" value="GLD72308.1"/>
    <property type="molecule type" value="Genomic_DNA"/>
</dbReference>
<protein>
    <submittedName>
        <fullName evidence="1">Homeobox protein Dlx1a isoform X3</fullName>
    </submittedName>
</protein>
<gene>
    <name evidence="1" type="ORF">AKAME5_002363200</name>
</gene>
<keyword evidence="2" id="KW-1185">Reference proteome</keyword>
<accession>A0AAD3NGX5</accession>
<name>A0AAD3NGX5_LATJO</name>